<evidence type="ECO:0000256" key="1">
    <source>
        <dbReference type="SAM" id="MobiDB-lite"/>
    </source>
</evidence>
<feature type="domain" description="GH64" evidence="3">
    <location>
        <begin position="37"/>
        <end position="412"/>
    </location>
</feature>
<gene>
    <name evidence="4" type="ORF">QBC47DRAFT_180318</name>
</gene>
<evidence type="ECO:0000313" key="4">
    <source>
        <dbReference type="EMBL" id="KAK1756109.1"/>
    </source>
</evidence>
<keyword evidence="5" id="KW-1185">Reference proteome</keyword>
<accession>A0AAJ0BF42</accession>
<protein>
    <recommendedName>
        <fullName evidence="3">GH64 domain-containing protein</fullName>
    </recommendedName>
</protein>
<dbReference type="InterPro" id="IPR042517">
    <property type="entry name" value="Glyco_hydro_64_N_2"/>
</dbReference>
<dbReference type="InterPro" id="IPR037398">
    <property type="entry name" value="Glyco_hydro_64_fam"/>
</dbReference>
<feature type="region of interest" description="Disordered" evidence="1">
    <location>
        <begin position="452"/>
        <end position="537"/>
    </location>
</feature>
<dbReference type="PANTHER" id="PTHR38165">
    <property type="match status" value="1"/>
</dbReference>
<dbReference type="AlphaFoldDB" id="A0AAJ0BF42"/>
<dbReference type="Proteomes" id="UP001239445">
    <property type="component" value="Unassembled WGS sequence"/>
</dbReference>
<evidence type="ECO:0000259" key="3">
    <source>
        <dbReference type="PROSITE" id="PS52006"/>
    </source>
</evidence>
<dbReference type="InterPro" id="IPR037176">
    <property type="entry name" value="Osmotin/thaumatin-like_sf"/>
</dbReference>
<dbReference type="EMBL" id="MU839832">
    <property type="protein sequence ID" value="KAK1756109.1"/>
    <property type="molecule type" value="Genomic_DNA"/>
</dbReference>
<feature type="region of interest" description="Disordered" evidence="1">
    <location>
        <begin position="17"/>
        <end position="36"/>
    </location>
</feature>
<feature type="compositionally biased region" description="Basic and acidic residues" evidence="1">
    <location>
        <begin position="488"/>
        <end position="505"/>
    </location>
</feature>
<dbReference type="Gene3D" id="3.30.920.50">
    <property type="entry name" value="Beta-1,3-glucanase, C-terminal domain"/>
    <property type="match status" value="1"/>
</dbReference>
<dbReference type="InterPro" id="IPR032477">
    <property type="entry name" value="Glyco_hydro_64"/>
</dbReference>
<evidence type="ECO:0000256" key="2">
    <source>
        <dbReference type="SAM" id="Phobius"/>
    </source>
</evidence>
<dbReference type="PANTHER" id="PTHR38165:SF1">
    <property type="entry name" value="GLUCANASE B"/>
    <property type="match status" value="1"/>
</dbReference>
<dbReference type="Pfam" id="PF16483">
    <property type="entry name" value="Glyco_hydro_64"/>
    <property type="match status" value="1"/>
</dbReference>
<feature type="compositionally biased region" description="Basic and acidic residues" evidence="1">
    <location>
        <begin position="515"/>
        <end position="525"/>
    </location>
</feature>
<dbReference type="Gene3D" id="2.60.110.10">
    <property type="entry name" value="Thaumatin"/>
    <property type="match status" value="1"/>
</dbReference>
<feature type="transmembrane region" description="Helical" evidence="2">
    <location>
        <begin position="547"/>
        <end position="578"/>
    </location>
</feature>
<reference evidence="4" key="1">
    <citation type="submission" date="2023-06" db="EMBL/GenBank/DDBJ databases">
        <title>Genome-scale phylogeny and comparative genomics of the fungal order Sordariales.</title>
        <authorList>
            <consortium name="Lawrence Berkeley National Laboratory"/>
            <person name="Hensen N."/>
            <person name="Bonometti L."/>
            <person name="Westerberg I."/>
            <person name="Brannstrom I.O."/>
            <person name="Guillou S."/>
            <person name="Cros-Aarteil S."/>
            <person name="Calhoun S."/>
            <person name="Haridas S."/>
            <person name="Kuo A."/>
            <person name="Mondo S."/>
            <person name="Pangilinan J."/>
            <person name="Riley R."/>
            <person name="Labutti K."/>
            <person name="Andreopoulos B."/>
            <person name="Lipzen A."/>
            <person name="Chen C."/>
            <person name="Yanf M."/>
            <person name="Daum C."/>
            <person name="Ng V."/>
            <person name="Clum A."/>
            <person name="Steindorff A."/>
            <person name="Ohm R."/>
            <person name="Martin F."/>
            <person name="Silar P."/>
            <person name="Natvig D."/>
            <person name="Lalanne C."/>
            <person name="Gautier V."/>
            <person name="Ament-Velasquez S.L."/>
            <person name="Kruys A."/>
            <person name="Hutchinson M.I."/>
            <person name="Powell A.J."/>
            <person name="Barry K."/>
            <person name="Miller A.N."/>
            <person name="Grigoriev I.V."/>
            <person name="Debuchy R."/>
            <person name="Gladieux P."/>
            <person name="Thoren M.H."/>
            <person name="Johannesson H."/>
        </authorList>
    </citation>
    <scope>NUCLEOTIDE SEQUENCE</scope>
    <source>
        <strain evidence="4">PSN4</strain>
    </source>
</reference>
<proteinExistence type="predicted"/>
<comment type="caution">
    <text evidence="4">The sequence shown here is derived from an EMBL/GenBank/DDBJ whole genome shotgun (WGS) entry which is preliminary data.</text>
</comment>
<organism evidence="4 5">
    <name type="scientific">Echria macrotheca</name>
    <dbReference type="NCBI Taxonomy" id="438768"/>
    <lineage>
        <taxon>Eukaryota</taxon>
        <taxon>Fungi</taxon>
        <taxon>Dikarya</taxon>
        <taxon>Ascomycota</taxon>
        <taxon>Pezizomycotina</taxon>
        <taxon>Sordariomycetes</taxon>
        <taxon>Sordariomycetidae</taxon>
        <taxon>Sordariales</taxon>
        <taxon>Schizotheciaceae</taxon>
        <taxon>Echria</taxon>
    </lineage>
</organism>
<keyword evidence="2" id="KW-0812">Transmembrane</keyword>
<name>A0AAJ0BF42_9PEZI</name>
<dbReference type="CDD" id="cd09220">
    <property type="entry name" value="GH64-GluB-like"/>
    <property type="match status" value="1"/>
</dbReference>
<evidence type="ECO:0000313" key="5">
    <source>
        <dbReference type="Proteomes" id="UP001239445"/>
    </source>
</evidence>
<keyword evidence="2" id="KW-0472">Membrane</keyword>
<sequence length="584" mass="62087">MTTLEHVLAIQKRDNILQAPSPPSQLPPQKDISRKTTTPPTLQITLQNNTTSSTVFAYITGLDLQNSNAVFILSSDGLTPYHPPSPAQTLTPLSANCHIALGAPGTSRTVTIPQLAGGRIWFCVNSRLSFFVNPGPALVEPSVMNPSDPNYQLQWSFAEFTYNDLQLFANISYVDFVSLPISLALTSSDPTVPVQLVPGMEPSGLDAVCAQLRDQHNIDGADWDRLVVSGPGGGNLRALSPNAAINLFAPQGTNLFGGYYEPYVTSVWVKYTTDTLSVDTQAQWGTVQGTVTDGKLTFPGVGAFPPPSTQDIFSCSTGAFGFYPDNTAEMGNITARLAAAFNRSTLLFNANQPDGEVVDRFYTERITNHYSRIVHGVNALGRGYAFPYDDVAARDEDNVAGTVAGGAPGVFVVAVGGSAVVPGGWEAASTQGVDQRVVDGDGNGARAWLARLWNGGQKEKDGSGLVTPRTSSSPPPESIVPPGTEQAAAEKMEAMAEREAREAERAAQGGGGQTQDKEGEKREAEEGTAGDTRPETRGGDALVRLKMAWLAVVVTVLALWLPAYQAALWGFGLVVLLFRGKRGG</sequence>
<dbReference type="PROSITE" id="PS52006">
    <property type="entry name" value="GH64"/>
    <property type="match status" value="1"/>
</dbReference>
<keyword evidence="2" id="KW-1133">Transmembrane helix</keyword>